<proteinExistence type="predicted"/>
<keyword evidence="6" id="KW-1185">Reference proteome</keyword>
<organism evidence="5 6">
    <name type="scientific">Rotaria sordida</name>
    <dbReference type="NCBI Taxonomy" id="392033"/>
    <lineage>
        <taxon>Eukaryota</taxon>
        <taxon>Metazoa</taxon>
        <taxon>Spiralia</taxon>
        <taxon>Gnathifera</taxon>
        <taxon>Rotifera</taxon>
        <taxon>Eurotatoria</taxon>
        <taxon>Bdelloidea</taxon>
        <taxon>Philodinida</taxon>
        <taxon>Philodinidae</taxon>
        <taxon>Rotaria</taxon>
    </lineage>
</organism>
<dbReference type="InterPro" id="IPR000726">
    <property type="entry name" value="Glyco_hydro_19_cat"/>
</dbReference>
<sequence length="221" mass="25483">MHNILFCIIIPKSFMASSNLISREKFRKIFRELDDAKSDKRFKALETASKEMGWQPSNKEEIAAFLGHVAHETDGLRTLTEYCGRNNSWHNYQQNNWSSIQPKPGNLYYGRGWFQLSYPANYAAAGQDLGLGDELWEKPWLVADDETLACKTAIWFWNKNGMGPLAANGEFGKTTYILNSWECTSDDGETLQKERIQRYQYARECYGLQPAPDTKAWCRIK</sequence>
<evidence type="ECO:0000313" key="6">
    <source>
        <dbReference type="Proteomes" id="UP000663870"/>
    </source>
</evidence>
<dbReference type="GO" id="GO:0006032">
    <property type="term" value="P:chitin catabolic process"/>
    <property type="evidence" value="ECO:0007669"/>
    <property type="project" value="InterPro"/>
</dbReference>
<dbReference type="AlphaFoldDB" id="A0A816D2W9"/>
<evidence type="ECO:0000313" key="4">
    <source>
        <dbReference type="EMBL" id="CAF1431531.1"/>
    </source>
</evidence>
<dbReference type="EMBL" id="CAJNOL010007982">
    <property type="protein sequence ID" value="CAF1632846.1"/>
    <property type="molecule type" value="Genomic_DNA"/>
</dbReference>
<dbReference type="GO" id="GO:0016998">
    <property type="term" value="P:cell wall macromolecule catabolic process"/>
    <property type="evidence" value="ECO:0007669"/>
    <property type="project" value="InterPro"/>
</dbReference>
<evidence type="ECO:0000259" key="3">
    <source>
        <dbReference type="Pfam" id="PF00182"/>
    </source>
</evidence>
<accession>A0A816D2W9</accession>
<evidence type="ECO:0000256" key="1">
    <source>
        <dbReference type="ARBA" id="ARBA00022821"/>
    </source>
</evidence>
<reference evidence="5" key="1">
    <citation type="submission" date="2021-02" db="EMBL/GenBank/DDBJ databases">
        <authorList>
            <person name="Nowell W R."/>
        </authorList>
    </citation>
    <scope>NUCLEOTIDE SEQUENCE</scope>
</reference>
<comment type="caution">
    <text evidence="5">The sequence shown here is derived from an EMBL/GenBank/DDBJ whole genome shotgun (WGS) entry which is preliminary data.</text>
</comment>
<dbReference type="Proteomes" id="UP000663870">
    <property type="component" value="Unassembled WGS sequence"/>
</dbReference>
<dbReference type="GO" id="GO:0006952">
    <property type="term" value="P:defense response"/>
    <property type="evidence" value="ECO:0007669"/>
    <property type="project" value="UniProtKB-KW"/>
</dbReference>
<name>A0A816D2W9_9BILA</name>
<dbReference type="Gene3D" id="1.10.530.10">
    <property type="match status" value="1"/>
</dbReference>
<evidence type="ECO:0000313" key="5">
    <source>
        <dbReference type="EMBL" id="CAF1632846.1"/>
    </source>
</evidence>
<dbReference type="GO" id="GO:0004568">
    <property type="term" value="F:chitinase activity"/>
    <property type="evidence" value="ECO:0007669"/>
    <property type="project" value="InterPro"/>
</dbReference>
<dbReference type="EMBL" id="CAJNOH010006409">
    <property type="protein sequence ID" value="CAF1431531.1"/>
    <property type="molecule type" value="Genomic_DNA"/>
</dbReference>
<keyword evidence="1" id="KW-0611">Plant defense</keyword>
<feature type="domain" description="Glycoside hydrolase family 19 catalytic" evidence="3">
    <location>
        <begin position="53"/>
        <end position="159"/>
    </location>
</feature>
<keyword evidence="2" id="KW-1015">Disulfide bond</keyword>
<dbReference type="PANTHER" id="PTHR22595:SF79">
    <property type="entry name" value="CHITINASE 12"/>
    <property type="match status" value="1"/>
</dbReference>
<gene>
    <name evidence="5" type="ORF">JXQ802_LOCUS52054</name>
    <name evidence="4" type="ORF">PYM288_LOCUS35772</name>
</gene>
<dbReference type="InterPro" id="IPR023346">
    <property type="entry name" value="Lysozyme-like_dom_sf"/>
</dbReference>
<dbReference type="Pfam" id="PF00182">
    <property type="entry name" value="Glyco_hydro_19"/>
    <property type="match status" value="1"/>
</dbReference>
<dbReference type="Proteomes" id="UP000663854">
    <property type="component" value="Unassembled WGS sequence"/>
</dbReference>
<protein>
    <recommendedName>
        <fullName evidence="3">Glycoside hydrolase family 19 catalytic domain-containing protein</fullName>
    </recommendedName>
</protein>
<dbReference type="PANTHER" id="PTHR22595">
    <property type="entry name" value="CHITINASE-RELATED"/>
    <property type="match status" value="1"/>
</dbReference>
<evidence type="ECO:0000256" key="2">
    <source>
        <dbReference type="ARBA" id="ARBA00023157"/>
    </source>
</evidence>
<dbReference type="SUPFAM" id="SSF53955">
    <property type="entry name" value="Lysozyme-like"/>
    <property type="match status" value="1"/>
</dbReference>
<dbReference type="CDD" id="cd00325">
    <property type="entry name" value="chitinase_GH19"/>
    <property type="match status" value="1"/>
</dbReference>